<keyword evidence="2" id="KW-1185">Reference proteome</keyword>
<dbReference type="AlphaFoldDB" id="A0A1J7IB11"/>
<organism evidence="1 2">
    <name type="scientific">Coniochaeta ligniaria NRRL 30616</name>
    <dbReference type="NCBI Taxonomy" id="1408157"/>
    <lineage>
        <taxon>Eukaryota</taxon>
        <taxon>Fungi</taxon>
        <taxon>Dikarya</taxon>
        <taxon>Ascomycota</taxon>
        <taxon>Pezizomycotina</taxon>
        <taxon>Sordariomycetes</taxon>
        <taxon>Sordariomycetidae</taxon>
        <taxon>Coniochaetales</taxon>
        <taxon>Coniochaetaceae</taxon>
        <taxon>Coniochaeta</taxon>
    </lineage>
</organism>
<dbReference type="Proteomes" id="UP000182658">
    <property type="component" value="Unassembled WGS sequence"/>
</dbReference>
<dbReference type="InParanoid" id="A0A1J7IB11"/>
<gene>
    <name evidence="1" type="ORF">CONLIGDRAFT_101887</name>
</gene>
<proteinExistence type="predicted"/>
<evidence type="ECO:0000313" key="1">
    <source>
        <dbReference type="EMBL" id="OIW24646.1"/>
    </source>
</evidence>
<protein>
    <submittedName>
        <fullName evidence="1">Uncharacterized protein</fullName>
    </submittedName>
</protein>
<dbReference type="EMBL" id="KV875103">
    <property type="protein sequence ID" value="OIW24646.1"/>
    <property type="molecule type" value="Genomic_DNA"/>
</dbReference>
<sequence>MITPHGTRLCADQYQSLHRLHDAAGQSLGSRYSRNQFVRSHASPPTLHVLLRGRGPSDVHHSYLGLNHDGSQQVASAELIPLALSSTKMDPRSGTITSTKYSIGEQTLEELRPASLDHERRLMQTWKTRSREPMGAFPPFSSRPHCLASASFGPNSDINICTQRPIAIFRDLTTACSQTLHEINLVPQERLVNVSSCRCCAPHASAGDPSTRC</sequence>
<reference evidence="1 2" key="1">
    <citation type="submission" date="2016-10" db="EMBL/GenBank/DDBJ databases">
        <title>Draft genome sequence of Coniochaeta ligniaria NRRL30616, a lignocellulolytic fungus for bioabatement of inhibitors in plant biomass hydrolysates.</title>
        <authorList>
            <consortium name="DOE Joint Genome Institute"/>
            <person name="Jimenez D.J."/>
            <person name="Hector R.E."/>
            <person name="Riley R."/>
            <person name="Sun H."/>
            <person name="Grigoriev I.V."/>
            <person name="Van Elsas J.D."/>
            <person name="Nichols N.N."/>
        </authorList>
    </citation>
    <scope>NUCLEOTIDE SEQUENCE [LARGE SCALE GENOMIC DNA]</scope>
    <source>
        <strain evidence="1 2">NRRL 30616</strain>
    </source>
</reference>
<accession>A0A1J7IB11</accession>
<evidence type="ECO:0000313" key="2">
    <source>
        <dbReference type="Proteomes" id="UP000182658"/>
    </source>
</evidence>
<name>A0A1J7IB11_9PEZI</name>